<dbReference type="SUPFAM" id="SSF111321">
    <property type="entry name" value="AF1104-like"/>
    <property type="match status" value="1"/>
</dbReference>
<dbReference type="InterPro" id="IPR014444">
    <property type="entry name" value="PH1575-like"/>
</dbReference>
<dbReference type="OrthoDB" id="9796465at2"/>
<dbReference type="EMBL" id="CZBX01000002">
    <property type="protein sequence ID" value="CUQ83100.1"/>
    <property type="molecule type" value="Genomic_DNA"/>
</dbReference>
<dbReference type="RefSeq" id="WP_055171168.1">
    <property type="nucleotide sequence ID" value="NZ_CZBX01000002.1"/>
</dbReference>
<reference evidence="2 3" key="1">
    <citation type="submission" date="2015-09" db="EMBL/GenBank/DDBJ databases">
        <authorList>
            <consortium name="Pathogen Informatics"/>
        </authorList>
    </citation>
    <scope>NUCLEOTIDE SEQUENCE [LARGE SCALE GENOMIC DNA]</scope>
    <source>
        <strain evidence="2 3">2789STDY5834889</strain>
    </source>
</reference>
<evidence type="ECO:0000313" key="3">
    <source>
        <dbReference type="Proteomes" id="UP000078383"/>
    </source>
</evidence>
<dbReference type="PIRSF" id="PIRSF006593">
    <property type="entry name" value="UCP006593"/>
    <property type="match status" value="1"/>
</dbReference>
<evidence type="ECO:0000259" key="1">
    <source>
        <dbReference type="Pfam" id="PF01937"/>
    </source>
</evidence>
<name>A0A174ZIV1_9FIRM</name>
<evidence type="ECO:0000313" key="2">
    <source>
        <dbReference type="EMBL" id="CUQ83100.1"/>
    </source>
</evidence>
<dbReference type="Proteomes" id="UP000078383">
    <property type="component" value="Unassembled WGS sequence"/>
</dbReference>
<organism evidence="2 3">
    <name type="scientific">[Ruminococcus] torques</name>
    <dbReference type="NCBI Taxonomy" id="33039"/>
    <lineage>
        <taxon>Bacteria</taxon>
        <taxon>Bacillati</taxon>
        <taxon>Bacillota</taxon>
        <taxon>Clostridia</taxon>
        <taxon>Lachnospirales</taxon>
        <taxon>Lachnospiraceae</taxon>
        <taxon>Mediterraneibacter</taxon>
    </lineage>
</organism>
<dbReference type="Gene3D" id="1.10.285.20">
    <property type="entry name" value="Uncharacterised protein PF01937, DUF89, domain 2"/>
    <property type="match status" value="1"/>
</dbReference>
<dbReference type="InterPro" id="IPR002791">
    <property type="entry name" value="ARMT1-like_metal-bd"/>
</dbReference>
<sequence length="290" mass="32986">MIINEECKKCQIKRNINKYPIDATEEKITEYQYKVKEIVKNSDGLSTPQVAEKMDNLRQELFGNVMDYTEIKQHYNQLMLDHFPYMKNKVDTSENHLKTAIQYAMVGNYIDFGALENVNEGELKAQLDEAININIDSKLLDVFKNDLVNAKRLVYFTDNCGEIVTDKLLISTLRDINPNLHITVIVRGKPVLNDATLEDAKYIHMEDVAQKVLGNGTGLLGNVVGAISKESMDEVENADLLISKGQGNYEGLSGCGLNIYYLFLCKCEMFMRRFGVEQFTGIMARENNKK</sequence>
<dbReference type="AlphaFoldDB" id="A0A174ZIV1"/>
<dbReference type="InterPro" id="IPR036075">
    <property type="entry name" value="ARMT-1-like_metal-bd_sf"/>
</dbReference>
<dbReference type="Pfam" id="PF01937">
    <property type="entry name" value="ARMT1-like_dom"/>
    <property type="match status" value="1"/>
</dbReference>
<dbReference type="Gene3D" id="3.40.50.10880">
    <property type="entry name" value="Uncharacterised protein PF01937, DUF89, domain 3"/>
    <property type="match status" value="1"/>
</dbReference>
<protein>
    <submittedName>
        <fullName evidence="2">Protein of uncharacterized function DUF89</fullName>
    </submittedName>
</protein>
<gene>
    <name evidence="2" type="ORF">ERS852502_00655</name>
</gene>
<proteinExistence type="predicted"/>
<feature type="domain" description="Damage-control phosphatase ARMT1-like metal-binding" evidence="1">
    <location>
        <begin position="4"/>
        <end position="278"/>
    </location>
</feature>
<accession>A0A174ZIV1</accession>